<dbReference type="Gene3D" id="2.180.10.10">
    <property type="entry name" value="RHS repeat-associated core"/>
    <property type="match status" value="1"/>
</dbReference>
<organism evidence="2 3">
    <name type="scientific">Trinickia fusca</name>
    <dbReference type="NCBI Taxonomy" id="2419777"/>
    <lineage>
        <taxon>Bacteria</taxon>
        <taxon>Pseudomonadati</taxon>
        <taxon>Pseudomonadota</taxon>
        <taxon>Betaproteobacteria</taxon>
        <taxon>Burkholderiales</taxon>
        <taxon>Burkholderiaceae</taxon>
        <taxon>Trinickia</taxon>
    </lineage>
</organism>
<accession>A0A494WXH6</accession>
<dbReference type="InterPro" id="IPR006530">
    <property type="entry name" value="YD"/>
</dbReference>
<feature type="region of interest" description="Disordered" evidence="1">
    <location>
        <begin position="22"/>
        <end position="57"/>
    </location>
</feature>
<comment type="caution">
    <text evidence="2">The sequence shown here is derived from an EMBL/GenBank/DDBJ whole genome shotgun (WGS) entry which is preliminary data.</text>
</comment>
<evidence type="ECO:0000313" key="2">
    <source>
        <dbReference type="EMBL" id="RKP43258.1"/>
    </source>
</evidence>
<protein>
    <recommendedName>
        <fullName evidence="4">RHS repeat protein</fullName>
    </recommendedName>
</protein>
<evidence type="ECO:0008006" key="4">
    <source>
        <dbReference type="Google" id="ProtNLM"/>
    </source>
</evidence>
<gene>
    <name evidence="2" type="ORF">D7S89_27050</name>
</gene>
<dbReference type="EMBL" id="RBZV01000032">
    <property type="protein sequence ID" value="RKP43258.1"/>
    <property type="molecule type" value="Genomic_DNA"/>
</dbReference>
<dbReference type="Pfam" id="PF05593">
    <property type="entry name" value="RHS_repeat"/>
    <property type="match status" value="1"/>
</dbReference>
<dbReference type="NCBIfam" id="TIGR01643">
    <property type="entry name" value="YD_repeat_2x"/>
    <property type="match status" value="2"/>
</dbReference>
<feature type="non-terminal residue" evidence="2">
    <location>
        <position position="57"/>
    </location>
</feature>
<dbReference type="Proteomes" id="UP000280434">
    <property type="component" value="Unassembled WGS sequence"/>
</dbReference>
<proteinExistence type="predicted"/>
<dbReference type="InterPro" id="IPR031325">
    <property type="entry name" value="RHS_repeat"/>
</dbReference>
<dbReference type="OrthoDB" id="7173993at2"/>
<evidence type="ECO:0000256" key="1">
    <source>
        <dbReference type="SAM" id="MobiDB-lite"/>
    </source>
</evidence>
<dbReference type="AlphaFoldDB" id="A0A494WXH6"/>
<evidence type="ECO:0000313" key="3">
    <source>
        <dbReference type="Proteomes" id="UP000280434"/>
    </source>
</evidence>
<name>A0A494WXH6_9BURK</name>
<feature type="compositionally biased region" description="Basic and acidic residues" evidence="1">
    <location>
        <begin position="40"/>
        <end position="57"/>
    </location>
</feature>
<sequence>MITQTDELGRVTTNTYDTAGRLIKVGRPGGDTDSYTYDTQGERISHTNALNRRETTD</sequence>
<reference evidence="2 3" key="1">
    <citation type="submission" date="2018-10" db="EMBL/GenBank/DDBJ databases">
        <title>Paraburkholderia sp. 7MK8-2, isolated from soil.</title>
        <authorList>
            <person name="Gao Z.-H."/>
            <person name="Qiu L.-H."/>
        </authorList>
    </citation>
    <scope>NUCLEOTIDE SEQUENCE [LARGE SCALE GENOMIC DNA]</scope>
    <source>
        <strain evidence="2 3">7MK8-2</strain>
    </source>
</reference>
<keyword evidence="3" id="KW-1185">Reference proteome</keyword>